<name>A0AB38Z396_9CAUD</name>
<protein>
    <submittedName>
        <fullName evidence="1">Uncharacterized protein</fullName>
    </submittedName>
</protein>
<reference evidence="1" key="1">
    <citation type="submission" date="2023-08" db="EMBL/GenBank/DDBJ databases">
        <authorList>
            <person name="Rotman E.R."/>
            <person name="Mimee M."/>
        </authorList>
    </citation>
    <scope>NUCLEOTIDE SEQUENCE</scope>
</reference>
<dbReference type="EMBL" id="OR472445">
    <property type="protein sequence ID" value="WNV45584.1"/>
    <property type="molecule type" value="Genomic_DNA"/>
</dbReference>
<proteinExistence type="predicted"/>
<accession>A0AB38Z396</accession>
<sequence length="33" mass="3707">MSAFRQFTSTYQIGGKFLNLTGDALSTRGHYHT</sequence>
<gene>
    <name evidence="1" type="ORF">FVZTVLPZ_CDS0087</name>
</gene>
<organism evidence="1">
    <name type="scientific">Klebsiella phage vB_KpnM_Iguana_ER37</name>
    <dbReference type="NCBI Taxonomy" id="3076781"/>
    <lineage>
        <taxon>Viruses</taxon>
        <taxon>Duplodnaviria</taxon>
        <taxon>Heunggongvirae</taxon>
        <taxon>Uroviricota</taxon>
        <taxon>Caudoviricetes</taxon>
    </lineage>
</organism>
<evidence type="ECO:0000313" key="1">
    <source>
        <dbReference type="EMBL" id="WNV45584.1"/>
    </source>
</evidence>